<keyword evidence="5" id="KW-1185">Reference proteome</keyword>
<proteinExistence type="inferred from homology"/>
<gene>
    <name evidence="4" type="ORF">SAMN05660284_00618</name>
</gene>
<name>A0A1I4WJJ5_9NEIS</name>
<dbReference type="EMBL" id="FOVE01000003">
    <property type="protein sequence ID" value="SFN13119.1"/>
    <property type="molecule type" value="Genomic_DNA"/>
</dbReference>
<dbReference type="Gene3D" id="2.40.128.20">
    <property type="match status" value="1"/>
</dbReference>
<dbReference type="STRING" id="83765.SAMN05660284_00618"/>
<dbReference type="InterPro" id="IPR047202">
    <property type="entry name" value="Lipocalin_Blc-like_dom"/>
</dbReference>
<dbReference type="InterPro" id="IPR000566">
    <property type="entry name" value="Lipocln_cytosolic_FA-bd_dom"/>
</dbReference>
<dbReference type="InterPro" id="IPR012674">
    <property type="entry name" value="Calycin"/>
</dbReference>
<comment type="similarity">
    <text evidence="1 2">Belongs to the calycin superfamily. Lipocalin family.</text>
</comment>
<keyword evidence="2" id="KW-0446">Lipid-binding</keyword>
<dbReference type="PANTHER" id="PTHR10612:SF34">
    <property type="entry name" value="APOLIPOPROTEIN D"/>
    <property type="match status" value="1"/>
</dbReference>
<dbReference type="PANTHER" id="PTHR10612">
    <property type="entry name" value="APOLIPOPROTEIN D"/>
    <property type="match status" value="1"/>
</dbReference>
<dbReference type="Proteomes" id="UP000242869">
    <property type="component" value="Unassembled WGS sequence"/>
</dbReference>
<dbReference type="CDD" id="cd19438">
    <property type="entry name" value="lipocalin_Blc-like"/>
    <property type="match status" value="1"/>
</dbReference>
<dbReference type="GO" id="GO:0009279">
    <property type="term" value="C:cell outer membrane"/>
    <property type="evidence" value="ECO:0007669"/>
    <property type="project" value="UniProtKB-SubCell"/>
</dbReference>
<dbReference type="InterPro" id="IPR002446">
    <property type="entry name" value="Lipocalin_bac"/>
</dbReference>
<dbReference type="AlphaFoldDB" id="A0A1I4WJJ5"/>
<evidence type="ECO:0000313" key="5">
    <source>
        <dbReference type="Proteomes" id="UP000242869"/>
    </source>
</evidence>
<protein>
    <recommendedName>
        <fullName evidence="2">Outer membrane lipoprotein Blc</fullName>
    </recommendedName>
</protein>
<keyword evidence="2 4" id="KW-0449">Lipoprotein</keyword>
<keyword evidence="2" id="KW-0472">Membrane</keyword>
<evidence type="ECO:0000313" key="4">
    <source>
        <dbReference type="EMBL" id="SFN13119.1"/>
    </source>
</evidence>
<dbReference type="PRINTS" id="PR01171">
    <property type="entry name" value="BCTLIPOCALIN"/>
</dbReference>
<evidence type="ECO:0000256" key="2">
    <source>
        <dbReference type="PIRNR" id="PIRNR036893"/>
    </source>
</evidence>
<reference evidence="5" key="1">
    <citation type="submission" date="2016-10" db="EMBL/GenBank/DDBJ databases">
        <authorList>
            <person name="Varghese N."/>
            <person name="Submissions S."/>
        </authorList>
    </citation>
    <scope>NUCLEOTIDE SEQUENCE [LARGE SCALE GENOMIC DNA]</scope>
    <source>
        <strain evidence="5">DSM 6150</strain>
    </source>
</reference>
<dbReference type="InterPro" id="IPR022271">
    <property type="entry name" value="Lipocalin_ApoD"/>
</dbReference>
<dbReference type="SUPFAM" id="SSF50814">
    <property type="entry name" value="Lipocalins"/>
    <property type="match status" value="1"/>
</dbReference>
<keyword evidence="2" id="KW-0998">Cell outer membrane</keyword>
<dbReference type="GO" id="GO:0006950">
    <property type="term" value="P:response to stress"/>
    <property type="evidence" value="ECO:0007669"/>
    <property type="project" value="UniProtKB-ARBA"/>
</dbReference>
<sequence length="168" mass="18876">MEVDKKSLASEPLAAIAVLDVPRYMGTWYEIAKYPNRFQKKCAGFTSAEYRLKADGKVQVINRCQLAEGGISEAIGIARQIGTATSPKLKVSFAPAWLSFIPAVWGNYWVIDLDDDYQLAAVSEPNREYLWVLSRTPKVNRKSYDALLGRLANKGFDIQKLELTKQDN</sequence>
<dbReference type="PIRSF" id="PIRSF036893">
    <property type="entry name" value="Lipocalin_ApoD"/>
    <property type="match status" value="1"/>
</dbReference>
<comment type="function">
    <text evidence="2">Involved in the storage or transport of lipids necessary for membrane maintenance under stressful conditions. Displays a binding preference for lysophospholipids.</text>
</comment>
<evidence type="ECO:0000259" key="3">
    <source>
        <dbReference type="Pfam" id="PF08212"/>
    </source>
</evidence>
<feature type="domain" description="Lipocalin/cytosolic fatty-acid binding" evidence="3">
    <location>
        <begin position="19"/>
        <end position="166"/>
    </location>
</feature>
<comment type="subunit">
    <text evidence="2">Homodimer.</text>
</comment>
<dbReference type="Pfam" id="PF08212">
    <property type="entry name" value="Lipocalin_2"/>
    <property type="match status" value="1"/>
</dbReference>
<evidence type="ECO:0000256" key="1">
    <source>
        <dbReference type="ARBA" id="ARBA00006889"/>
    </source>
</evidence>
<accession>A0A1I4WJJ5</accession>
<organism evidence="4 5">
    <name type="scientific">Formivibrio citricus</name>
    <dbReference type="NCBI Taxonomy" id="83765"/>
    <lineage>
        <taxon>Bacteria</taxon>
        <taxon>Pseudomonadati</taxon>
        <taxon>Pseudomonadota</taxon>
        <taxon>Betaproteobacteria</taxon>
        <taxon>Neisseriales</taxon>
        <taxon>Chitinibacteraceae</taxon>
        <taxon>Formivibrio</taxon>
    </lineage>
</organism>
<dbReference type="GO" id="GO:0008289">
    <property type="term" value="F:lipid binding"/>
    <property type="evidence" value="ECO:0007669"/>
    <property type="project" value="UniProtKB-UniRule"/>
</dbReference>
<comment type="subcellular location">
    <subcellularLocation>
        <location evidence="2">Cell outer membrane</location>
    </subcellularLocation>
</comment>